<evidence type="ECO:0000313" key="2">
    <source>
        <dbReference type="EMBL" id="MEK9501615.1"/>
    </source>
</evidence>
<dbReference type="Pfam" id="PF20243">
    <property type="entry name" value="MbnP"/>
    <property type="match status" value="1"/>
</dbReference>
<dbReference type="PROSITE" id="PS51257">
    <property type="entry name" value="PROKAR_LIPOPROTEIN"/>
    <property type="match status" value="1"/>
</dbReference>
<protein>
    <submittedName>
        <fullName evidence="2">MbnP family copper-binding protein</fullName>
    </submittedName>
</protein>
<proteinExistence type="predicted"/>
<dbReference type="Proteomes" id="UP001484239">
    <property type="component" value="Unassembled WGS sequence"/>
</dbReference>
<reference evidence="2 3" key="1">
    <citation type="submission" date="2024-02" db="EMBL/GenBank/DDBJ databases">
        <title>A novel Gemmatimonadota bacterium.</title>
        <authorList>
            <person name="Du Z.-J."/>
            <person name="Ye Y.-Q."/>
        </authorList>
    </citation>
    <scope>NUCLEOTIDE SEQUENCE [LARGE SCALE GENOMIC DNA]</scope>
    <source>
        <strain evidence="2 3">DH-20</strain>
    </source>
</reference>
<accession>A0ABU9EA42</accession>
<dbReference type="InterPro" id="IPR023977">
    <property type="entry name" value="MbnP-like"/>
</dbReference>
<dbReference type="RefSeq" id="WP_405287019.1">
    <property type="nucleotide sequence ID" value="NZ_JBBHLI010000006.1"/>
</dbReference>
<organism evidence="2 3">
    <name type="scientific">Gaopeijia maritima</name>
    <dbReference type="NCBI Taxonomy" id="3119007"/>
    <lineage>
        <taxon>Bacteria</taxon>
        <taxon>Pseudomonadati</taxon>
        <taxon>Gemmatimonadota</taxon>
        <taxon>Longimicrobiia</taxon>
        <taxon>Gaopeijiales</taxon>
        <taxon>Gaopeijiaceae</taxon>
        <taxon>Gaopeijia</taxon>
    </lineage>
</organism>
<gene>
    <name evidence="2" type="ORF">WI372_11545</name>
</gene>
<keyword evidence="3" id="KW-1185">Reference proteome</keyword>
<sequence length="286" mass="30386">MLNIIRTTRGVALGAALLTVAACEDDPVEPAMPIDVTLDFAAVVDEAAFSCGNSYDNVGTSNTTITPVDFRFYVHDVELIAADGSSVELELTQDGTWQRENVVLLDFENGSGPCVNGTAAMNTTVRGTAPDATYTGVRFTLGVPEELNHADQTTAAAPLDLTSLFWSWNGGYKFLRIDHTSDAQPEGWFVHLGSTGCTPTGDPTVPATSCSNEHRPTFEFLDFDLGIDEIVADYGALLANSDLAQNSGAKGCMSFPGDPECAVVMNAFGLAYEGSQPSGQSFFSIR</sequence>
<comment type="caution">
    <text evidence="2">The sequence shown here is derived from an EMBL/GenBank/DDBJ whole genome shotgun (WGS) entry which is preliminary data.</text>
</comment>
<feature type="domain" description="Copper-binding protein MbnP-like" evidence="1">
    <location>
        <begin position="35"/>
        <end position="254"/>
    </location>
</feature>
<dbReference type="InterPro" id="IPR046863">
    <property type="entry name" value="MbnP-like_dom"/>
</dbReference>
<evidence type="ECO:0000259" key="1">
    <source>
        <dbReference type="Pfam" id="PF20243"/>
    </source>
</evidence>
<evidence type="ECO:0000313" key="3">
    <source>
        <dbReference type="Proteomes" id="UP001484239"/>
    </source>
</evidence>
<dbReference type="NCBIfam" id="TIGR04052">
    <property type="entry name" value="MbnP_like_WxW"/>
    <property type="match status" value="1"/>
</dbReference>
<dbReference type="EMBL" id="JBBHLI010000006">
    <property type="protein sequence ID" value="MEK9501615.1"/>
    <property type="molecule type" value="Genomic_DNA"/>
</dbReference>
<name>A0ABU9EA42_9BACT</name>